<evidence type="ECO:0000259" key="1">
    <source>
        <dbReference type="Pfam" id="PF06527"/>
    </source>
</evidence>
<dbReference type="AlphaFoldDB" id="A0A4Y1ZI07"/>
<reference evidence="3 4" key="1">
    <citation type="submission" date="2017-11" db="EMBL/GenBank/DDBJ databases">
        <title>Draft Genome Sequence of Sporolactobacillus inulinus NBRC 111894 Isolated from Koso, a Japanese Sugar-Vegetable Fermented Beverage.</title>
        <authorList>
            <person name="Chiou T.Y."/>
            <person name="Oshima K."/>
            <person name="Suda W."/>
            <person name="Hattori M."/>
            <person name="Takahashi T."/>
        </authorList>
    </citation>
    <scope>NUCLEOTIDE SEQUENCE [LARGE SCALE GENOMIC DNA]</scope>
    <source>
        <strain evidence="3 4">NBRC111894</strain>
    </source>
</reference>
<gene>
    <name evidence="3" type="ORF">NBRC111894_4319</name>
</gene>
<feature type="domain" description="Transposon Tn7 transposition protein TnsD C-terminal" evidence="2">
    <location>
        <begin position="206"/>
        <end position="431"/>
    </location>
</feature>
<name>A0A4Y1ZI07_9BACL</name>
<evidence type="ECO:0000313" key="4">
    <source>
        <dbReference type="Proteomes" id="UP000319716"/>
    </source>
</evidence>
<organism evidence="3 4">
    <name type="scientific">Sporolactobacillus inulinus</name>
    <dbReference type="NCBI Taxonomy" id="2078"/>
    <lineage>
        <taxon>Bacteria</taxon>
        <taxon>Bacillati</taxon>
        <taxon>Bacillota</taxon>
        <taxon>Bacilli</taxon>
        <taxon>Bacillales</taxon>
        <taxon>Sporolactobacillaceae</taxon>
        <taxon>Sporolactobacillus</taxon>
    </lineage>
</organism>
<accession>A0A4Y1ZI07</accession>
<protein>
    <submittedName>
        <fullName evidence="3">Tn7-like transposition protein D</fullName>
    </submittedName>
</protein>
<dbReference type="InterPro" id="IPR009492">
    <property type="entry name" value="TniQ"/>
</dbReference>
<comment type="caution">
    <text evidence="3">The sequence shown here is derived from an EMBL/GenBank/DDBJ whole genome shotgun (WGS) entry which is preliminary data.</text>
</comment>
<dbReference type="Pfam" id="PF15978">
    <property type="entry name" value="TnsD"/>
    <property type="match status" value="1"/>
</dbReference>
<dbReference type="RefSeq" id="WP_262393529.1">
    <property type="nucleotide sequence ID" value="NZ_BEXB01000061.1"/>
</dbReference>
<dbReference type="EMBL" id="BEXB01000061">
    <property type="protein sequence ID" value="GAY78765.1"/>
    <property type="molecule type" value="Genomic_DNA"/>
</dbReference>
<dbReference type="Pfam" id="PF06527">
    <property type="entry name" value="TniQ"/>
    <property type="match status" value="1"/>
</dbReference>
<evidence type="ECO:0000259" key="2">
    <source>
        <dbReference type="Pfam" id="PF15978"/>
    </source>
</evidence>
<evidence type="ECO:0000313" key="3">
    <source>
        <dbReference type="EMBL" id="GAY78765.1"/>
    </source>
</evidence>
<dbReference type="Proteomes" id="UP000319716">
    <property type="component" value="Unassembled WGS sequence"/>
</dbReference>
<feature type="domain" description="TniQ" evidence="1">
    <location>
        <begin position="5"/>
        <end position="158"/>
    </location>
</feature>
<proteinExistence type="predicted"/>
<sequence>MIIQFPTPYPDELLYSVISRYHVRAGNVFWKHTLEDLFGKRTISASVFLPSGIGSLVQHLPKNTTLNEQIFIEKHTMYPFYTVFLPTEKAQSIYESMISDDGKKIYMQSGIMASSIQQNKYLRYCSACAEEDIATYGEMYWHRIHQLPGNLICTKHELWLEDSDVLITHSNKHAFILPTTSNCDLNGKRRITETSLIQLKNIVLQAENLLNRKYQNQPFSHFTQFYRYQLIEKGYASFKGQVKQKALNDAFYNLYSEELLKNLCIEPGATQWIANFSRKHRKSFHPYYHLLMLNFLDLDVNAAFEETSFENTPFGHPYWPCLNSTCPDYKKNVIKKVTIRRCEKTKKPIGRFTCPTCGFSYTRKGMDPNKDYCYKFSRIMDFGFLWKRELQLLLNDGLSYREIARRLGVDTNTVIKYEKKNIECEQKAKSSDR</sequence>
<dbReference type="InterPro" id="IPR032750">
    <property type="entry name" value="TnsD_C"/>
</dbReference>